<dbReference type="Gene3D" id="3.30.565.10">
    <property type="entry name" value="Histidine kinase-like ATPase, C-terminal domain"/>
    <property type="match status" value="1"/>
</dbReference>
<keyword evidence="3" id="KW-0597">Phosphoprotein</keyword>
<evidence type="ECO:0000256" key="3">
    <source>
        <dbReference type="ARBA" id="ARBA00022553"/>
    </source>
</evidence>
<keyword evidence="4 11" id="KW-0808">Transferase</keyword>
<evidence type="ECO:0000256" key="4">
    <source>
        <dbReference type="ARBA" id="ARBA00022679"/>
    </source>
</evidence>
<dbReference type="SUPFAM" id="SSF47384">
    <property type="entry name" value="Homodimeric domain of signal transducing histidine kinase"/>
    <property type="match status" value="1"/>
</dbReference>
<dbReference type="PROSITE" id="PS50109">
    <property type="entry name" value="HIS_KIN"/>
    <property type="match status" value="1"/>
</dbReference>
<evidence type="ECO:0000256" key="7">
    <source>
        <dbReference type="ARBA" id="ARBA00022840"/>
    </source>
</evidence>
<dbReference type="EC" id="2.7.13.3" evidence="2"/>
<dbReference type="GO" id="GO:0005524">
    <property type="term" value="F:ATP binding"/>
    <property type="evidence" value="ECO:0007669"/>
    <property type="project" value="UniProtKB-KW"/>
</dbReference>
<dbReference type="Pfam" id="PF00512">
    <property type="entry name" value="HisKA"/>
    <property type="match status" value="1"/>
</dbReference>
<sequence length="594" mass="67531">MNGHDTNTTTPDTSLNPPEKNSYRYLFRRFTLLTVVCSIVPLLLVGWGLNIHYTYFAQTRIVRTFEEQVANHGRFIEQFLKEQSAKLRLVANTHSKKDLRQSGNLMTIFENMNREQPYIMDLGVIDQLGNHLAYIGPYDLLDKVYIDEKWFKQVMHKGLYISDMFMGFRQEPHFIIAVLRREGDDQWILRATINTRVFRTLVENMHIGETGEVYLVNTQGVYQTTPRFGGSIMDRADMTVEPFNDLVTVDVYKKNEPGRFSGQVVGKFWLTNPEWMLVVKQAGAETFEEMDHARFVNLIFLHLSALSILVAAIFITRHMVGIIRKRDEHAARLNNQLMQASKLASIGELSAGVAHEINNPVAIIMTERQLLLDQFQQTIIEDPAFKDQFLSSMDQIALQSQRCKRITHNLLRFSRRTRSMIESIDLNRFVAEVVDLMERETKTSGIRLLTDLDPDLPAIQSDSSQLQQVFLNLITNAVDAHEGKPYGSIRISTRYDKDTAGIFLSIADTGTGIDPKHLDRIFDPFFTTKPVGKGTGLGLSICYSIIRQLKGNITVKSEPGEGSEFIIFLPLTVSEKETRESGPSGPDKTSDPSI</sequence>
<protein>
    <recommendedName>
        <fullName evidence="2">histidine kinase</fullName>
        <ecNumber evidence="2">2.7.13.3</ecNumber>
    </recommendedName>
</protein>
<evidence type="ECO:0000256" key="6">
    <source>
        <dbReference type="ARBA" id="ARBA00022777"/>
    </source>
</evidence>
<keyword evidence="12" id="KW-1185">Reference proteome</keyword>
<keyword evidence="7" id="KW-0067">ATP-binding</keyword>
<keyword evidence="9" id="KW-0812">Transmembrane</keyword>
<dbReference type="InterPro" id="IPR003661">
    <property type="entry name" value="HisK_dim/P_dom"/>
</dbReference>
<keyword evidence="8" id="KW-0902">Two-component regulatory system</keyword>
<dbReference type="AlphaFoldDB" id="S0G026"/>
<evidence type="ECO:0000256" key="2">
    <source>
        <dbReference type="ARBA" id="ARBA00012438"/>
    </source>
</evidence>
<keyword evidence="6 11" id="KW-0418">Kinase</keyword>
<feature type="domain" description="Histidine kinase" evidence="10">
    <location>
        <begin position="352"/>
        <end position="573"/>
    </location>
</feature>
<dbReference type="CDD" id="cd18773">
    <property type="entry name" value="PDC1_HK_sensor"/>
    <property type="match status" value="1"/>
</dbReference>
<dbReference type="RefSeq" id="WP_006964981.1">
    <property type="nucleotide sequence ID" value="NZ_APJX01000002.1"/>
</dbReference>
<dbReference type="InterPro" id="IPR005467">
    <property type="entry name" value="His_kinase_dom"/>
</dbReference>
<name>S0G026_9BACT</name>
<evidence type="ECO:0000313" key="12">
    <source>
        <dbReference type="Proteomes" id="UP000014216"/>
    </source>
</evidence>
<feature type="transmembrane region" description="Helical" evidence="9">
    <location>
        <begin position="295"/>
        <end position="316"/>
    </location>
</feature>
<dbReference type="InterPro" id="IPR036890">
    <property type="entry name" value="HATPase_C_sf"/>
</dbReference>
<dbReference type="GO" id="GO:0000155">
    <property type="term" value="F:phosphorelay sensor kinase activity"/>
    <property type="evidence" value="ECO:0007669"/>
    <property type="project" value="InterPro"/>
</dbReference>
<dbReference type="Pfam" id="PF02518">
    <property type="entry name" value="HATPase_c"/>
    <property type="match status" value="1"/>
</dbReference>
<dbReference type="Proteomes" id="UP000014216">
    <property type="component" value="Unassembled WGS sequence"/>
</dbReference>
<dbReference type="InterPro" id="IPR003594">
    <property type="entry name" value="HATPase_dom"/>
</dbReference>
<evidence type="ECO:0000256" key="1">
    <source>
        <dbReference type="ARBA" id="ARBA00000085"/>
    </source>
</evidence>
<evidence type="ECO:0000313" key="11">
    <source>
        <dbReference type="EMBL" id="EMS80708.1"/>
    </source>
</evidence>
<evidence type="ECO:0000259" key="10">
    <source>
        <dbReference type="PROSITE" id="PS50109"/>
    </source>
</evidence>
<dbReference type="SMART" id="SM00387">
    <property type="entry name" value="HATPase_c"/>
    <property type="match status" value="1"/>
</dbReference>
<reference evidence="11 12" key="1">
    <citation type="journal article" date="2013" name="Genome Announc.">
        <title>Draft Genome Sequence of Desulfotignum phosphitoxidans DSM 13687 Strain FiPS-3.</title>
        <authorList>
            <person name="Poehlein A."/>
            <person name="Daniel R."/>
            <person name="Simeonova D.D."/>
        </authorList>
    </citation>
    <scope>NUCLEOTIDE SEQUENCE [LARGE SCALE GENOMIC DNA]</scope>
    <source>
        <strain evidence="11 12">DSM 13687</strain>
    </source>
</reference>
<dbReference type="InterPro" id="IPR036097">
    <property type="entry name" value="HisK_dim/P_sf"/>
</dbReference>
<dbReference type="InterPro" id="IPR004358">
    <property type="entry name" value="Sig_transdc_His_kin-like_C"/>
</dbReference>
<keyword evidence="9" id="KW-0472">Membrane</keyword>
<proteinExistence type="predicted"/>
<dbReference type="PRINTS" id="PR00344">
    <property type="entry name" value="BCTRLSENSOR"/>
</dbReference>
<dbReference type="SUPFAM" id="SSF55874">
    <property type="entry name" value="ATPase domain of HSP90 chaperone/DNA topoisomerase II/histidine kinase"/>
    <property type="match status" value="1"/>
</dbReference>
<keyword evidence="5" id="KW-0547">Nucleotide-binding</keyword>
<dbReference type="PANTHER" id="PTHR43065">
    <property type="entry name" value="SENSOR HISTIDINE KINASE"/>
    <property type="match status" value="1"/>
</dbReference>
<comment type="catalytic activity">
    <reaction evidence="1">
        <text>ATP + protein L-histidine = ADP + protein N-phospho-L-histidine.</text>
        <dbReference type="EC" id="2.7.13.3"/>
    </reaction>
</comment>
<feature type="transmembrane region" description="Helical" evidence="9">
    <location>
        <begin position="30"/>
        <end position="49"/>
    </location>
</feature>
<dbReference type="Gene3D" id="1.10.287.130">
    <property type="match status" value="1"/>
</dbReference>
<dbReference type="CDD" id="cd00082">
    <property type="entry name" value="HisKA"/>
    <property type="match status" value="1"/>
</dbReference>
<accession>S0G026</accession>
<dbReference type="EMBL" id="APJX01000002">
    <property type="protein sequence ID" value="EMS80708.1"/>
    <property type="molecule type" value="Genomic_DNA"/>
</dbReference>
<keyword evidence="9" id="KW-1133">Transmembrane helix</keyword>
<dbReference type="PANTHER" id="PTHR43065:SF46">
    <property type="entry name" value="C4-DICARBOXYLATE TRANSPORT SENSOR PROTEIN DCTB"/>
    <property type="match status" value="1"/>
</dbReference>
<gene>
    <name evidence="11" type="primary">atoS3</name>
    <name evidence="11" type="ORF">Dpo_2c04040</name>
</gene>
<comment type="caution">
    <text evidence="11">The sequence shown here is derived from an EMBL/GenBank/DDBJ whole genome shotgun (WGS) entry which is preliminary data.</text>
</comment>
<dbReference type="OrthoDB" id="9777714at2"/>
<dbReference type="SMART" id="SM00388">
    <property type="entry name" value="HisKA"/>
    <property type="match status" value="1"/>
</dbReference>
<evidence type="ECO:0000256" key="8">
    <source>
        <dbReference type="ARBA" id="ARBA00023012"/>
    </source>
</evidence>
<evidence type="ECO:0000256" key="5">
    <source>
        <dbReference type="ARBA" id="ARBA00022741"/>
    </source>
</evidence>
<evidence type="ECO:0000256" key="9">
    <source>
        <dbReference type="SAM" id="Phobius"/>
    </source>
</evidence>
<organism evidence="11 12">
    <name type="scientific">Desulfotignum phosphitoxidans DSM 13687</name>
    <dbReference type="NCBI Taxonomy" id="1286635"/>
    <lineage>
        <taxon>Bacteria</taxon>
        <taxon>Pseudomonadati</taxon>
        <taxon>Thermodesulfobacteriota</taxon>
        <taxon>Desulfobacteria</taxon>
        <taxon>Desulfobacterales</taxon>
        <taxon>Desulfobacteraceae</taxon>
        <taxon>Desulfotignum</taxon>
    </lineage>
</organism>